<feature type="compositionally biased region" description="Polar residues" evidence="1">
    <location>
        <begin position="30"/>
        <end position="46"/>
    </location>
</feature>
<sequence length="353" mass="39117">MADKLVRKDINSSWKMSSQDKQLPFGGKTQKLQRPDVTNSTDSSMKVSEKLPVGQISTNRNFFSGGSYFASQDKFGIHSLDNTFTDEKFKKSSILDKAGGSSHGLSNRVNDVPDLISSKSVSRSFASHEFSAFEYQESDSSKVDKISGSLQQKSGIFQQKSGSLQQQSGSLQLIEENVATEFPESGISENVEKDLTSGGTAATKFLQLPSYKSMKDSHGLRSNLKLSGLDELGSKTSKLVRQKPVAQPTPTPSPELNCDLNTFQHLVTASSTEGSRSDVKWDGPRSKNSGIMLAQRSFSNTVVEMSSSQRKFKRSTKGLQRNRSMRLDFFDKRYCMENHDLYIVTSSHCYEIC</sequence>
<feature type="compositionally biased region" description="Polar residues" evidence="1">
    <location>
        <begin position="11"/>
        <end position="21"/>
    </location>
</feature>
<comment type="caution">
    <text evidence="2">The sequence shown here is derived from an EMBL/GenBank/DDBJ whole genome shotgun (WGS) entry which is preliminary data.</text>
</comment>
<accession>A0AAN8JNP7</accession>
<feature type="region of interest" description="Disordered" evidence="1">
    <location>
        <begin position="1"/>
        <end position="51"/>
    </location>
</feature>
<protein>
    <submittedName>
        <fullName evidence="2">Uncharacterized protein</fullName>
    </submittedName>
</protein>
<dbReference type="Proteomes" id="UP001347796">
    <property type="component" value="Unassembled WGS sequence"/>
</dbReference>
<gene>
    <name evidence="2" type="ORF">SNE40_012367</name>
</gene>
<organism evidence="2 3">
    <name type="scientific">Patella caerulea</name>
    <name type="common">Rayed Mediterranean limpet</name>
    <dbReference type="NCBI Taxonomy" id="87958"/>
    <lineage>
        <taxon>Eukaryota</taxon>
        <taxon>Metazoa</taxon>
        <taxon>Spiralia</taxon>
        <taxon>Lophotrochozoa</taxon>
        <taxon>Mollusca</taxon>
        <taxon>Gastropoda</taxon>
        <taxon>Patellogastropoda</taxon>
        <taxon>Patelloidea</taxon>
        <taxon>Patellidae</taxon>
        <taxon>Patella</taxon>
    </lineage>
</organism>
<feature type="compositionally biased region" description="Basic and acidic residues" evidence="1">
    <location>
        <begin position="1"/>
        <end position="10"/>
    </location>
</feature>
<evidence type="ECO:0000313" key="2">
    <source>
        <dbReference type="EMBL" id="KAK6180172.1"/>
    </source>
</evidence>
<evidence type="ECO:0000313" key="3">
    <source>
        <dbReference type="Proteomes" id="UP001347796"/>
    </source>
</evidence>
<evidence type="ECO:0000256" key="1">
    <source>
        <dbReference type="SAM" id="MobiDB-lite"/>
    </source>
</evidence>
<reference evidence="2 3" key="1">
    <citation type="submission" date="2024-01" db="EMBL/GenBank/DDBJ databases">
        <title>The genome of the rayed Mediterranean limpet Patella caerulea (Linnaeus, 1758).</title>
        <authorList>
            <person name="Anh-Thu Weber A."/>
            <person name="Halstead-Nussloch G."/>
        </authorList>
    </citation>
    <scope>NUCLEOTIDE SEQUENCE [LARGE SCALE GENOMIC DNA]</scope>
    <source>
        <strain evidence="2">AATW-2023a</strain>
        <tissue evidence="2">Whole specimen</tissue>
    </source>
</reference>
<name>A0AAN8JNP7_PATCE</name>
<proteinExistence type="predicted"/>
<keyword evidence="3" id="KW-1185">Reference proteome</keyword>
<dbReference type="EMBL" id="JAZGQO010000008">
    <property type="protein sequence ID" value="KAK6180172.1"/>
    <property type="molecule type" value="Genomic_DNA"/>
</dbReference>
<dbReference type="AlphaFoldDB" id="A0AAN8JNP7"/>